<dbReference type="OrthoDB" id="412005at2759"/>
<dbReference type="RefSeq" id="XP_025832134.1">
    <property type="nucleotide sequence ID" value="XM_025976349.1"/>
</dbReference>
<dbReference type="InterPro" id="IPR036188">
    <property type="entry name" value="FAD/NAD-bd_sf"/>
</dbReference>
<evidence type="ECO:0000313" key="1">
    <source>
        <dbReference type="Proteomes" id="UP000192223"/>
    </source>
</evidence>
<gene>
    <name evidence="2" type="primary">LOC108738281</name>
</gene>
<dbReference type="AlphaFoldDB" id="A0A7F5R846"/>
<proteinExistence type="predicted"/>
<sequence length="643" mass="71256">MQSFSRTVLYFSIVVHSFHCGISMKAKEGGHTEMAHKNVIVIGNGPSGLSLSYMLQGNIPYVVSADHPDELLAARLKPFVGKSLVHQNLRFLAEGLEGRSTNMVSLLLDALIHPYADMGLELQPLVEWRPDGNKMEHLVLGKGPPGGAWHTMDPQILTLSLGSWMSLPGLPYNSRDGSEKRAFAGNIAKYYEDYATKMGLQENFVSNTIVTKVKPLRNAKSPENQISAMDVDDCAPESKCDRQQCMWVKKVKEDTPEKRKLCLAPELAENCRKIELCPLSNALYLIGCGRKKKLKGDRCHLSCNIKCNPSYNIFDSYEKVSDNDVSSSSSNNRCRNLSYSEKSSSNFHDELPGRFNYYCRSLSSYEGLNTDVPCSSNSVANSSNKDADVQPVWLVEVYDKVQQRYTTYTCNNLVLANGASDIPNKLNLSNQKPDPDWFAYTVRDLEIALDNSFRNNSNLNPDPVLVVGAGLSAADAIIAARGRNIPVLHVFKSKSEGLNKQLPENMYPEYHKVHQMMVDGGSSYPFYKALPGYTLTDFNASKKIVELTSNTGKSETVSVSFAAILIGSRPDLSFLPENFNLGVNRNLPVDCKTNPIDIDQLTHAVNGYNGLYVMGPLVGDNFVRFIPGGALAILSDLYRKYGY</sequence>
<dbReference type="PANTHER" id="PTHR15192">
    <property type="entry name" value="PROTEIN CBG05349"/>
    <property type="match status" value="1"/>
</dbReference>
<dbReference type="InParanoid" id="A0A7F5R846"/>
<protein>
    <submittedName>
        <fullName evidence="2">Oxidative stress-induced growth inhibitor 2 isoform X1</fullName>
    </submittedName>
</protein>
<dbReference type="InterPro" id="IPR029731">
    <property type="entry name" value="OSGIN1/2"/>
</dbReference>
<dbReference type="SUPFAM" id="SSF51905">
    <property type="entry name" value="FAD/NAD(P)-binding domain"/>
    <property type="match status" value="1"/>
</dbReference>
<reference evidence="2" key="1">
    <citation type="submission" date="2025-08" db="UniProtKB">
        <authorList>
            <consortium name="RefSeq"/>
        </authorList>
    </citation>
    <scope>IDENTIFICATION</scope>
    <source>
        <tissue evidence="2">Entire body</tissue>
    </source>
</reference>
<organism evidence="1 2">
    <name type="scientific">Agrilus planipennis</name>
    <name type="common">Emerald ash borer</name>
    <name type="synonym">Agrilus marcopoli</name>
    <dbReference type="NCBI Taxonomy" id="224129"/>
    <lineage>
        <taxon>Eukaryota</taxon>
        <taxon>Metazoa</taxon>
        <taxon>Ecdysozoa</taxon>
        <taxon>Arthropoda</taxon>
        <taxon>Hexapoda</taxon>
        <taxon>Insecta</taxon>
        <taxon>Pterygota</taxon>
        <taxon>Neoptera</taxon>
        <taxon>Endopterygota</taxon>
        <taxon>Coleoptera</taxon>
        <taxon>Polyphaga</taxon>
        <taxon>Elateriformia</taxon>
        <taxon>Buprestoidea</taxon>
        <taxon>Buprestidae</taxon>
        <taxon>Agrilinae</taxon>
        <taxon>Agrilus</taxon>
    </lineage>
</organism>
<dbReference type="Gene3D" id="3.50.50.60">
    <property type="entry name" value="FAD/NAD(P)-binding domain"/>
    <property type="match status" value="2"/>
</dbReference>
<dbReference type="PANTHER" id="PTHR15192:SF8">
    <property type="entry name" value="FAD_NAD(P)-BINDING DOMAIN-CONTAINING PROTEIN"/>
    <property type="match status" value="1"/>
</dbReference>
<dbReference type="GeneID" id="108738281"/>
<accession>A0A7F5R846</accession>
<keyword evidence="1" id="KW-1185">Reference proteome</keyword>
<dbReference type="Proteomes" id="UP000192223">
    <property type="component" value="Unplaced"/>
</dbReference>
<evidence type="ECO:0000313" key="2">
    <source>
        <dbReference type="RefSeq" id="XP_025832134.1"/>
    </source>
</evidence>
<name>A0A7F5R846_AGRPL</name>